<feature type="transmembrane region" description="Helical" evidence="1">
    <location>
        <begin position="64"/>
        <end position="82"/>
    </location>
</feature>
<dbReference type="RefSeq" id="WP_072919410.1">
    <property type="nucleotide sequence ID" value="NZ_FQYQ01000035.1"/>
</dbReference>
<keyword evidence="1" id="KW-0812">Transmembrane</keyword>
<keyword evidence="3" id="KW-1185">Reference proteome</keyword>
<dbReference type="AlphaFoldDB" id="A0A1M6KX90"/>
<evidence type="ECO:0000313" key="3">
    <source>
        <dbReference type="Proteomes" id="UP000184185"/>
    </source>
</evidence>
<keyword evidence="1" id="KW-0472">Membrane</keyword>
<evidence type="ECO:0000313" key="2">
    <source>
        <dbReference type="EMBL" id="SHJ63519.1"/>
    </source>
</evidence>
<dbReference type="Pfam" id="PF19478">
    <property type="entry name" value="TrbL_2"/>
    <property type="match status" value="1"/>
</dbReference>
<feature type="transmembrane region" description="Helical" evidence="1">
    <location>
        <begin position="256"/>
        <end position="275"/>
    </location>
</feature>
<dbReference type="Proteomes" id="UP000184185">
    <property type="component" value="Unassembled WGS sequence"/>
</dbReference>
<feature type="transmembrane region" description="Helical" evidence="1">
    <location>
        <begin position="167"/>
        <end position="190"/>
    </location>
</feature>
<organism evidence="2 3">
    <name type="scientific">Pseudobutyrivibrio xylanivorans DSM 14809</name>
    <dbReference type="NCBI Taxonomy" id="1123012"/>
    <lineage>
        <taxon>Bacteria</taxon>
        <taxon>Bacillati</taxon>
        <taxon>Bacillota</taxon>
        <taxon>Clostridia</taxon>
        <taxon>Lachnospirales</taxon>
        <taxon>Lachnospiraceae</taxon>
        <taxon>Pseudobutyrivibrio</taxon>
    </lineage>
</organism>
<evidence type="ECO:0000256" key="1">
    <source>
        <dbReference type="SAM" id="Phobius"/>
    </source>
</evidence>
<dbReference type="InterPro" id="IPR045798">
    <property type="entry name" value="TrbL_Firmicutes"/>
</dbReference>
<dbReference type="OrthoDB" id="9805295at2"/>
<reference evidence="2 3" key="1">
    <citation type="submission" date="2016-11" db="EMBL/GenBank/DDBJ databases">
        <authorList>
            <person name="Jaros S."/>
            <person name="Januszkiewicz K."/>
            <person name="Wedrychowicz H."/>
        </authorList>
    </citation>
    <scope>NUCLEOTIDE SEQUENCE [LARGE SCALE GENOMIC DNA]</scope>
    <source>
        <strain evidence="2 3">DSM 14809</strain>
    </source>
</reference>
<name>A0A1M6KX90_PSEXY</name>
<proteinExistence type="predicted"/>
<sequence length="288" mass="31437">MDLIFDAMADYVKSKLIDGVMWVLTGLFDSVNDEVAKVAGQVSTGPADFVPGVYPLIKSTSETALLPIAGIIMTFIACYELIQLVVAHNNLANFETWIFIKWLLKTSVAVLAITHCFDFTMAVFDVTCHVCQDAGGFITHSTAVTGPQLAQLRSTLESMGIGEILPIYAEITVLGAGFKILSLIIFVVIYGRMIEIYLLVSMAPIPFSTFGNKEQSHIGQNYVRSLLAIGFQGFLILIVVGIYAVLIQNITISDDIVGTIWGIMGYNILLVFSLFKTGTLSKRVFSAQ</sequence>
<gene>
    <name evidence="2" type="ORF">SAMN02745725_02963</name>
</gene>
<protein>
    <recommendedName>
        <fullName evidence="4">TrbL/VirB6 plasmid conjugal transfer protein</fullName>
    </recommendedName>
</protein>
<dbReference type="EMBL" id="FQYQ01000035">
    <property type="protein sequence ID" value="SHJ63519.1"/>
    <property type="molecule type" value="Genomic_DNA"/>
</dbReference>
<evidence type="ECO:0008006" key="4">
    <source>
        <dbReference type="Google" id="ProtNLM"/>
    </source>
</evidence>
<keyword evidence="1" id="KW-1133">Transmembrane helix</keyword>
<feature type="transmembrane region" description="Helical" evidence="1">
    <location>
        <begin position="225"/>
        <end position="250"/>
    </location>
</feature>
<accession>A0A1M6KX90</accession>